<reference evidence="3 4" key="1">
    <citation type="submission" date="2023-12" db="EMBL/GenBank/DDBJ databases">
        <title>Stenotrophomonas guangdongensis sp. nov., isolated from wilted pepper plants (Capsicum annuum).</title>
        <authorList>
            <person name="Qiu M."/>
            <person name="Li Y."/>
            <person name="Liu Q."/>
            <person name="Zhang X."/>
            <person name="Huang Y."/>
            <person name="Guo R."/>
            <person name="Hu M."/>
            <person name="Zhou J."/>
            <person name="Zhou X."/>
        </authorList>
    </citation>
    <scope>NUCLEOTIDE SEQUENCE [LARGE SCALE GENOMIC DNA]</scope>
    <source>
        <strain evidence="3 4">MH1</strain>
    </source>
</reference>
<evidence type="ECO:0000313" key="3">
    <source>
        <dbReference type="EMBL" id="MEA5668921.1"/>
    </source>
</evidence>
<dbReference type="EMBL" id="JAYFUH010000249">
    <property type="protein sequence ID" value="MEA5668921.1"/>
    <property type="molecule type" value="Genomic_DNA"/>
</dbReference>
<feature type="chain" id="PRO_5046158699" evidence="1">
    <location>
        <begin position="26"/>
        <end position="257"/>
    </location>
</feature>
<dbReference type="Gene3D" id="2.60.40.10">
    <property type="entry name" value="Immunoglobulins"/>
    <property type="match status" value="1"/>
</dbReference>
<gene>
    <name evidence="3" type="ORF">VA603_15340</name>
</gene>
<dbReference type="InterPro" id="IPR050643">
    <property type="entry name" value="Periplasmic_pilus_chap"/>
</dbReference>
<dbReference type="PANTHER" id="PTHR30251:SF4">
    <property type="entry name" value="SLR1668 PROTEIN"/>
    <property type="match status" value="1"/>
</dbReference>
<evidence type="ECO:0000259" key="2">
    <source>
        <dbReference type="Pfam" id="PF00345"/>
    </source>
</evidence>
<proteinExistence type="predicted"/>
<dbReference type="RefSeq" id="WP_165931190.1">
    <property type="nucleotide sequence ID" value="NZ_JAYFUH010000249.1"/>
</dbReference>
<keyword evidence="1" id="KW-0732">Signal</keyword>
<evidence type="ECO:0000313" key="4">
    <source>
        <dbReference type="Proteomes" id="UP001301653"/>
    </source>
</evidence>
<feature type="domain" description="Pili assembly chaperone N-terminal" evidence="2">
    <location>
        <begin position="28"/>
        <end position="149"/>
    </location>
</feature>
<dbReference type="InterPro" id="IPR013783">
    <property type="entry name" value="Ig-like_fold"/>
</dbReference>
<dbReference type="SUPFAM" id="SSF49354">
    <property type="entry name" value="PapD-like"/>
    <property type="match status" value="1"/>
</dbReference>
<evidence type="ECO:0000256" key="1">
    <source>
        <dbReference type="SAM" id="SignalP"/>
    </source>
</evidence>
<dbReference type="Proteomes" id="UP001301653">
    <property type="component" value="Unassembled WGS sequence"/>
</dbReference>
<organism evidence="3 4">
    <name type="scientific">Stenotrophomonas capsici</name>
    <dbReference type="NCBI Taxonomy" id="3110230"/>
    <lineage>
        <taxon>Bacteria</taxon>
        <taxon>Pseudomonadati</taxon>
        <taxon>Pseudomonadota</taxon>
        <taxon>Gammaproteobacteria</taxon>
        <taxon>Lysobacterales</taxon>
        <taxon>Lysobacteraceae</taxon>
        <taxon>Stenotrophomonas</taxon>
    </lineage>
</organism>
<dbReference type="InterPro" id="IPR016147">
    <property type="entry name" value="Pili_assmbl_chaperone_N"/>
</dbReference>
<name>A0ABU5V6E4_9GAMM</name>
<protein>
    <submittedName>
        <fullName evidence="3">Molecular chaperone</fullName>
    </submittedName>
</protein>
<dbReference type="Pfam" id="PF00345">
    <property type="entry name" value="PapD_N"/>
    <property type="match status" value="1"/>
</dbReference>
<accession>A0ABU5V6E4</accession>
<dbReference type="InterPro" id="IPR008962">
    <property type="entry name" value="PapD-like_sf"/>
</dbReference>
<comment type="caution">
    <text evidence="3">The sequence shown here is derived from an EMBL/GenBank/DDBJ whole genome shotgun (WGS) entry which is preliminary data.</text>
</comment>
<sequence>MTGNRRRRFSAAILAFVGAAGHAGAGNLQVEPILLEFEHTQPAQILWLSNNGTQPLRAQVRIHQWQQADGQEQLLPSNALVASPPMSEIAPGQRQLVRIVREQVPPSAREQAFRLIVDELPEPAAPTSAGGLQFLLRHSIPVFVLPAGTRAPQPPAGKAANTDIGLLQGSWRAQGRSASLTLHNNGTGRIRISQVSWLSADGRRVDITPGLLGYVLAGQQMRWTLSLPEALAAHGTLHAKLNDDTSAQALPLAGTDR</sequence>
<feature type="signal peptide" evidence="1">
    <location>
        <begin position="1"/>
        <end position="25"/>
    </location>
</feature>
<dbReference type="PANTHER" id="PTHR30251">
    <property type="entry name" value="PILUS ASSEMBLY CHAPERONE"/>
    <property type="match status" value="1"/>
</dbReference>
<keyword evidence="4" id="KW-1185">Reference proteome</keyword>